<accession>A0A8A3P8Y0</accession>
<organism evidence="3 4">
    <name type="scientific">Monilinia vaccinii-corymbosi</name>
    <dbReference type="NCBI Taxonomy" id="61207"/>
    <lineage>
        <taxon>Eukaryota</taxon>
        <taxon>Fungi</taxon>
        <taxon>Dikarya</taxon>
        <taxon>Ascomycota</taxon>
        <taxon>Pezizomycotina</taxon>
        <taxon>Leotiomycetes</taxon>
        <taxon>Helotiales</taxon>
        <taxon>Sclerotiniaceae</taxon>
        <taxon>Monilinia</taxon>
    </lineage>
</organism>
<protein>
    <submittedName>
        <fullName evidence="3">Uncharacterized protein</fullName>
    </submittedName>
</protein>
<evidence type="ECO:0000256" key="2">
    <source>
        <dbReference type="SAM" id="Phobius"/>
    </source>
</evidence>
<dbReference type="PANTHER" id="PTHR37490:SF2">
    <property type="match status" value="1"/>
</dbReference>
<evidence type="ECO:0000256" key="1">
    <source>
        <dbReference type="SAM" id="MobiDB-lite"/>
    </source>
</evidence>
<name>A0A8A3P8Y0_9HELO</name>
<gene>
    <name evidence="3" type="ORF">DSL72_003362</name>
</gene>
<dbReference type="InterPro" id="IPR021838">
    <property type="entry name" value="DUF3431"/>
</dbReference>
<sequence>MGYTSWSEKSQYSPLPQQDDIDQPPISTERLQRETSSGLGAFQYIRLFLYSITCIAFIISFVWTGPAALQSYLDAPSSSSDSSINLIIVASALNDDFTTWTKDTQTKSVQVIAYHPPAPSFNGSEALVYLNHIYEFYDKLPSISIFSNGWDKSISPSALDLSDLQSLGFLPLCVQDPSVSGMNDGVISSSQSSSFRRNFPTHEIPDKLSAPCSRFAVSRDAVRAIPREQYLHHADLLREAYATPDAEETWDVMWQYLFLHGGKTTEVFPDN</sequence>
<dbReference type="AlphaFoldDB" id="A0A8A3P8Y0"/>
<keyword evidence="2" id="KW-0472">Membrane</keyword>
<dbReference type="Pfam" id="PF11913">
    <property type="entry name" value="DUF3431"/>
    <property type="match status" value="2"/>
</dbReference>
<proteinExistence type="predicted"/>
<keyword evidence="4" id="KW-1185">Reference proteome</keyword>
<evidence type="ECO:0000313" key="4">
    <source>
        <dbReference type="Proteomes" id="UP000672032"/>
    </source>
</evidence>
<dbReference type="PANTHER" id="PTHR37490">
    <property type="entry name" value="EXPRESSED PROTEIN"/>
    <property type="match status" value="1"/>
</dbReference>
<keyword evidence="2" id="KW-0812">Transmembrane</keyword>
<feature type="region of interest" description="Disordered" evidence="1">
    <location>
        <begin position="1"/>
        <end position="24"/>
    </location>
</feature>
<evidence type="ECO:0000313" key="3">
    <source>
        <dbReference type="EMBL" id="QSZ28857.1"/>
    </source>
</evidence>
<dbReference type="EMBL" id="CP063405">
    <property type="protein sequence ID" value="QSZ28857.1"/>
    <property type="molecule type" value="Genomic_DNA"/>
</dbReference>
<keyword evidence="2" id="KW-1133">Transmembrane helix</keyword>
<feature type="compositionally biased region" description="Polar residues" evidence="1">
    <location>
        <begin position="1"/>
        <end position="15"/>
    </location>
</feature>
<reference evidence="3" key="1">
    <citation type="submission" date="2020-10" db="EMBL/GenBank/DDBJ databases">
        <title>Genome Sequence of Monilinia vaccinii-corymbosi Sheds Light on Mummy Berry Disease Infection of Blueberry and Mating Type.</title>
        <authorList>
            <person name="Yow A.G."/>
            <person name="Zhang Y."/>
            <person name="Bansal K."/>
            <person name="Eacker S.M."/>
            <person name="Sullivan S."/>
            <person name="Liachko I."/>
            <person name="Cubeta M.A."/>
            <person name="Rollins J.A."/>
            <person name="Ashrafi H."/>
        </authorList>
    </citation>
    <scope>NUCLEOTIDE SEQUENCE</scope>
    <source>
        <strain evidence="3">RL-1</strain>
    </source>
</reference>
<dbReference type="Proteomes" id="UP000672032">
    <property type="component" value="Chromosome 1"/>
</dbReference>
<feature type="transmembrane region" description="Helical" evidence="2">
    <location>
        <begin position="47"/>
        <end position="69"/>
    </location>
</feature>
<dbReference type="OrthoDB" id="426718at2759"/>